<dbReference type="PANTHER" id="PTHR42852:SF17">
    <property type="entry name" value="THIOREDOXIN-LIKE PROTEIN HI_1115"/>
    <property type="match status" value="1"/>
</dbReference>
<dbReference type="PROSITE" id="PS51352">
    <property type="entry name" value="THIOREDOXIN_2"/>
    <property type="match status" value="1"/>
</dbReference>
<dbReference type="InterPro" id="IPR013766">
    <property type="entry name" value="Thioredoxin_domain"/>
</dbReference>
<protein>
    <recommendedName>
        <fullName evidence="1">Thioredoxin domain-containing protein</fullName>
    </recommendedName>
</protein>
<dbReference type="PANTHER" id="PTHR42852">
    <property type="entry name" value="THIOL:DISULFIDE INTERCHANGE PROTEIN DSBE"/>
    <property type="match status" value="1"/>
</dbReference>
<evidence type="ECO:0000313" key="2">
    <source>
        <dbReference type="EMBL" id="GAA4091819.1"/>
    </source>
</evidence>
<evidence type="ECO:0000313" key="3">
    <source>
        <dbReference type="Proteomes" id="UP001500841"/>
    </source>
</evidence>
<proteinExistence type="predicted"/>
<gene>
    <name evidence="2" type="ORF">GCM10022392_12220</name>
</gene>
<dbReference type="SUPFAM" id="SSF52833">
    <property type="entry name" value="Thioredoxin-like"/>
    <property type="match status" value="1"/>
</dbReference>
<dbReference type="CDD" id="cd02966">
    <property type="entry name" value="TlpA_like_family"/>
    <property type="match status" value="1"/>
</dbReference>
<dbReference type="Gene3D" id="3.40.30.10">
    <property type="entry name" value="Glutaredoxin"/>
    <property type="match status" value="1"/>
</dbReference>
<organism evidence="2 3">
    <name type="scientific">Mucilaginibacter panaciglaebae</name>
    <dbReference type="NCBI Taxonomy" id="502331"/>
    <lineage>
        <taxon>Bacteria</taxon>
        <taxon>Pseudomonadati</taxon>
        <taxon>Bacteroidota</taxon>
        <taxon>Sphingobacteriia</taxon>
        <taxon>Sphingobacteriales</taxon>
        <taxon>Sphingobacteriaceae</taxon>
        <taxon>Mucilaginibacter</taxon>
    </lineage>
</organism>
<feature type="domain" description="Thioredoxin" evidence="1">
    <location>
        <begin position="337"/>
        <end position="479"/>
    </location>
</feature>
<comment type="caution">
    <text evidence="2">The sequence shown here is derived from an EMBL/GenBank/DDBJ whole genome shotgun (WGS) entry which is preliminary data.</text>
</comment>
<dbReference type="EMBL" id="BAABCV010000004">
    <property type="protein sequence ID" value="GAA4091819.1"/>
    <property type="molecule type" value="Genomic_DNA"/>
</dbReference>
<dbReference type="RefSeq" id="WP_345101856.1">
    <property type="nucleotide sequence ID" value="NZ_BAABCV010000004.1"/>
</dbReference>
<evidence type="ECO:0000259" key="1">
    <source>
        <dbReference type="PROSITE" id="PS51352"/>
    </source>
</evidence>
<dbReference type="Pfam" id="PF00578">
    <property type="entry name" value="AhpC-TSA"/>
    <property type="match status" value="1"/>
</dbReference>
<dbReference type="InterPro" id="IPR000866">
    <property type="entry name" value="AhpC/TSA"/>
</dbReference>
<keyword evidence="3" id="KW-1185">Reference proteome</keyword>
<dbReference type="InterPro" id="IPR050553">
    <property type="entry name" value="Thioredoxin_ResA/DsbE_sf"/>
</dbReference>
<accession>A0ABP7WLP6</accession>
<name>A0ABP7WLP6_9SPHI</name>
<reference evidence="3" key="1">
    <citation type="journal article" date="2019" name="Int. J. Syst. Evol. Microbiol.">
        <title>The Global Catalogue of Microorganisms (GCM) 10K type strain sequencing project: providing services to taxonomists for standard genome sequencing and annotation.</title>
        <authorList>
            <consortium name="The Broad Institute Genomics Platform"/>
            <consortium name="The Broad Institute Genome Sequencing Center for Infectious Disease"/>
            <person name="Wu L."/>
            <person name="Ma J."/>
        </authorList>
    </citation>
    <scope>NUCLEOTIDE SEQUENCE [LARGE SCALE GENOMIC DNA]</scope>
    <source>
        <strain evidence="3">JCM 17085</strain>
    </source>
</reference>
<dbReference type="InterPro" id="IPR036249">
    <property type="entry name" value="Thioredoxin-like_sf"/>
</dbReference>
<dbReference type="Proteomes" id="UP001500841">
    <property type="component" value="Unassembled WGS sequence"/>
</dbReference>
<sequence length="479" mass="53771">MSTTKSHCIALTAILLLLCNAGKGQTEKTIKSPTIKSKQQATLTFDLQKVYGMGPAGNSSVGIGSYDSYANSDEIAGYPQLKNKPAGLRDVKEYCYMLDHYQFIWQNYLQGLYTRESFLRQVQTQRWHLKDTASLSRTPIKCAISVLTGYNKFNEMVYVVDANQNSDFGDDVLRAVPSRSQSNFEDESMAVPVLTEYMEGKQVRQENILILPVYDSYAKSSRQEVSFIFPEFRYARFNYKGEPYFICTNAVNSGQQSVYVMPDIPNFNSAAHGSRFSIGQYARVGDDQFGLIKANRNGNKITMAVDNVKDFAQPVITKQVVKSVKAKPAGNPNIISNQIGFKAPEIKGENINTAVKNVSAVSLAAMKGKYVFVDFWGTFCPPCIAEFPYIKKVYQKYDRSKFEVIGVLDERDETVTRNLIDDGKLVWPNIVMGTNSPLFKNYHVYSYPSSYLINPDGIIVAVDLRGEELADKLKSLIKN</sequence>